<dbReference type="EC" id="2.7.7.65" evidence="1"/>
<evidence type="ECO:0000259" key="5">
    <source>
        <dbReference type="PROSITE" id="PS50887"/>
    </source>
</evidence>
<sequence length="458" mass="51585">MLGSLVAISAGAEQAKQPVTYCIDPNWMPYEAIRDGKHIGISADYLRLIGELAEIDFQLVETESWGQSLEFIEQERCMVIPLLNVTPSRRQFLSFTLPYFEAPNVIVARAGTPILQGYAGIGDRLLGVVQGYRHAEYLARYYPDIRVEYVESESEGIKRLAAGEIDLLVGSLLSVNANMNNLNVKNLIITGYAEPYDSLGFGVNKHFADLVPRLNNAIEAIPEARRVDIYKRWNNVQISRQQDYTESVVFVVLLISIIAVFYWRRRVIRQCNTMLSEKNEELESLQSALVEKNRTLEFLSSHDSVTGLYNRNYMMHKAEEEVSRFQRFHSSATLLLLELSNLDELLAVHGVSTKDNVLKTVAGICLSVVREVDIAGRWGGESFLILCPQTPISAAKVLADRLISAVNQHRELNQYGIQVAVGLAALENNETFTDWYDRTFKALYHSRRQGNGKACVAD</sequence>
<dbReference type="PANTHER" id="PTHR45138:SF9">
    <property type="entry name" value="DIGUANYLATE CYCLASE DGCM-RELATED"/>
    <property type="match status" value="1"/>
</dbReference>
<keyword evidence="4" id="KW-0472">Membrane</keyword>
<dbReference type="PROSITE" id="PS50887">
    <property type="entry name" value="GGDEF"/>
    <property type="match status" value="1"/>
</dbReference>
<dbReference type="InterPro" id="IPR029787">
    <property type="entry name" value="Nucleotide_cyclase"/>
</dbReference>
<dbReference type="GO" id="GO:0052621">
    <property type="term" value="F:diguanylate cyclase activity"/>
    <property type="evidence" value="ECO:0007669"/>
    <property type="project" value="UniProtKB-EC"/>
</dbReference>
<protein>
    <recommendedName>
        <fullName evidence="1">diguanylate cyclase</fullName>
        <ecNumber evidence="1">2.7.7.65</ecNumber>
    </recommendedName>
</protein>
<feature type="domain" description="GGDEF" evidence="5">
    <location>
        <begin position="330"/>
        <end position="458"/>
    </location>
</feature>
<feature type="transmembrane region" description="Helical" evidence="4">
    <location>
        <begin position="244"/>
        <end position="263"/>
    </location>
</feature>
<dbReference type="Pfam" id="PF00990">
    <property type="entry name" value="GGDEF"/>
    <property type="match status" value="1"/>
</dbReference>
<dbReference type="InterPro" id="IPR050469">
    <property type="entry name" value="Diguanylate_Cyclase"/>
</dbReference>
<feature type="coiled-coil region" evidence="3">
    <location>
        <begin position="268"/>
        <end position="295"/>
    </location>
</feature>
<evidence type="ECO:0000256" key="1">
    <source>
        <dbReference type="ARBA" id="ARBA00012528"/>
    </source>
</evidence>
<reference evidence="7" key="1">
    <citation type="submission" date="2018-08" db="EMBL/GenBank/DDBJ databases">
        <authorList>
            <person name="Zhang J."/>
            <person name="Du Z.-J."/>
        </authorList>
    </citation>
    <scope>NUCLEOTIDE SEQUENCE [LARGE SCALE GENOMIC DNA]</scope>
    <source>
        <strain evidence="7">KCTC 52655</strain>
    </source>
</reference>
<keyword evidence="4" id="KW-0812">Transmembrane</keyword>
<dbReference type="SMART" id="SM00062">
    <property type="entry name" value="PBPb"/>
    <property type="match status" value="1"/>
</dbReference>
<dbReference type="InterPro" id="IPR001638">
    <property type="entry name" value="Solute-binding_3/MltF_N"/>
</dbReference>
<comment type="catalytic activity">
    <reaction evidence="2">
        <text>2 GTP = 3',3'-c-di-GMP + 2 diphosphate</text>
        <dbReference type="Rhea" id="RHEA:24898"/>
        <dbReference type="ChEBI" id="CHEBI:33019"/>
        <dbReference type="ChEBI" id="CHEBI:37565"/>
        <dbReference type="ChEBI" id="CHEBI:58805"/>
        <dbReference type="EC" id="2.7.7.65"/>
    </reaction>
</comment>
<dbReference type="Proteomes" id="UP000256561">
    <property type="component" value="Unassembled WGS sequence"/>
</dbReference>
<dbReference type="InterPro" id="IPR043128">
    <property type="entry name" value="Rev_trsase/Diguanyl_cyclase"/>
</dbReference>
<dbReference type="Gene3D" id="3.40.190.10">
    <property type="entry name" value="Periplasmic binding protein-like II"/>
    <property type="match status" value="2"/>
</dbReference>
<evidence type="ECO:0000256" key="3">
    <source>
        <dbReference type="SAM" id="Coils"/>
    </source>
</evidence>
<dbReference type="GO" id="GO:0005886">
    <property type="term" value="C:plasma membrane"/>
    <property type="evidence" value="ECO:0007669"/>
    <property type="project" value="TreeGrafter"/>
</dbReference>
<dbReference type="SUPFAM" id="SSF53850">
    <property type="entry name" value="Periplasmic binding protein-like II"/>
    <property type="match status" value="1"/>
</dbReference>
<name>A0A3D8MB33_9ALTE</name>
<dbReference type="CDD" id="cd01949">
    <property type="entry name" value="GGDEF"/>
    <property type="match status" value="1"/>
</dbReference>
<dbReference type="Pfam" id="PF00497">
    <property type="entry name" value="SBP_bac_3"/>
    <property type="match status" value="1"/>
</dbReference>
<dbReference type="SMART" id="SM00267">
    <property type="entry name" value="GGDEF"/>
    <property type="match status" value="1"/>
</dbReference>
<evidence type="ECO:0000256" key="4">
    <source>
        <dbReference type="SAM" id="Phobius"/>
    </source>
</evidence>
<evidence type="ECO:0000256" key="2">
    <source>
        <dbReference type="ARBA" id="ARBA00034247"/>
    </source>
</evidence>
<dbReference type="SUPFAM" id="SSF55073">
    <property type="entry name" value="Nucleotide cyclase"/>
    <property type="match status" value="1"/>
</dbReference>
<dbReference type="GO" id="GO:1902201">
    <property type="term" value="P:negative regulation of bacterial-type flagellum-dependent cell motility"/>
    <property type="evidence" value="ECO:0007669"/>
    <property type="project" value="TreeGrafter"/>
</dbReference>
<dbReference type="GO" id="GO:0043709">
    <property type="term" value="P:cell adhesion involved in single-species biofilm formation"/>
    <property type="evidence" value="ECO:0007669"/>
    <property type="project" value="TreeGrafter"/>
</dbReference>
<organism evidence="6 7">
    <name type="scientific">Alteromonas aestuariivivens</name>
    <dbReference type="NCBI Taxonomy" id="1938339"/>
    <lineage>
        <taxon>Bacteria</taxon>
        <taxon>Pseudomonadati</taxon>
        <taxon>Pseudomonadota</taxon>
        <taxon>Gammaproteobacteria</taxon>
        <taxon>Alteromonadales</taxon>
        <taxon>Alteromonadaceae</taxon>
        <taxon>Alteromonas/Salinimonas group</taxon>
        <taxon>Alteromonas</taxon>
    </lineage>
</organism>
<dbReference type="CDD" id="cd13708">
    <property type="entry name" value="PBP2_BvgS_like_1"/>
    <property type="match status" value="1"/>
</dbReference>
<dbReference type="Gene3D" id="3.30.70.270">
    <property type="match status" value="1"/>
</dbReference>
<proteinExistence type="predicted"/>
<keyword evidence="4" id="KW-1133">Transmembrane helix</keyword>
<dbReference type="OrthoDB" id="9180959at2"/>
<dbReference type="InterPro" id="IPR000160">
    <property type="entry name" value="GGDEF_dom"/>
</dbReference>
<dbReference type="NCBIfam" id="TIGR00254">
    <property type="entry name" value="GGDEF"/>
    <property type="match status" value="1"/>
</dbReference>
<comment type="caution">
    <text evidence="6">The sequence shown here is derived from an EMBL/GenBank/DDBJ whole genome shotgun (WGS) entry which is preliminary data.</text>
</comment>
<keyword evidence="7" id="KW-1185">Reference proteome</keyword>
<evidence type="ECO:0000313" key="7">
    <source>
        <dbReference type="Proteomes" id="UP000256561"/>
    </source>
</evidence>
<gene>
    <name evidence="6" type="ORF">DXV75_05365</name>
</gene>
<keyword evidence="3" id="KW-0175">Coiled coil</keyword>
<accession>A0A3D8MB33</accession>
<dbReference type="PANTHER" id="PTHR45138">
    <property type="entry name" value="REGULATORY COMPONENTS OF SENSORY TRANSDUCTION SYSTEM"/>
    <property type="match status" value="1"/>
</dbReference>
<dbReference type="EMBL" id="QRHA01000003">
    <property type="protein sequence ID" value="RDV27458.1"/>
    <property type="molecule type" value="Genomic_DNA"/>
</dbReference>
<evidence type="ECO:0000313" key="6">
    <source>
        <dbReference type="EMBL" id="RDV27458.1"/>
    </source>
</evidence>
<dbReference type="AlphaFoldDB" id="A0A3D8MB33"/>